<dbReference type="PROSITE" id="PS00079">
    <property type="entry name" value="MULTICOPPER_OXIDASE1"/>
    <property type="match status" value="1"/>
</dbReference>
<feature type="domain" description="Plastocyanin-like" evidence="6">
    <location>
        <begin position="52"/>
        <end position="157"/>
    </location>
</feature>
<dbReference type="InterPro" id="IPR011707">
    <property type="entry name" value="Cu-oxidase-like_N"/>
</dbReference>
<dbReference type="GO" id="GO:0016491">
    <property type="term" value="F:oxidoreductase activity"/>
    <property type="evidence" value="ECO:0007669"/>
    <property type="project" value="UniProtKB-KW"/>
</dbReference>
<dbReference type="PANTHER" id="PTHR11709">
    <property type="entry name" value="MULTI-COPPER OXIDASE"/>
    <property type="match status" value="1"/>
</dbReference>
<keyword evidence="2" id="KW-0560">Oxidoreductase</keyword>
<accession>A0A285SA02</accession>
<evidence type="ECO:0000313" key="7">
    <source>
        <dbReference type="EMBL" id="SOC04221.1"/>
    </source>
</evidence>
<dbReference type="Pfam" id="PF00394">
    <property type="entry name" value="Cu-oxidase"/>
    <property type="match status" value="1"/>
</dbReference>
<evidence type="ECO:0000256" key="1">
    <source>
        <dbReference type="ARBA" id="ARBA00022723"/>
    </source>
</evidence>
<dbReference type="PROSITE" id="PS51318">
    <property type="entry name" value="TAT"/>
    <property type="match status" value="1"/>
</dbReference>
<evidence type="ECO:0000259" key="4">
    <source>
        <dbReference type="Pfam" id="PF00394"/>
    </source>
</evidence>
<dbReference type="InterPro" id="IPR006311">
    <property type="entry name" value="TAT_signal"/>
</dbReference>
<sequence length="472" mass="51898">MTTCHGPSRRFLLQSALVASALPFLPRISLASASAPTELVAKPGKASLWEEGGPLADIWGYDGGVPGPVLRMRQGETLRVNFRNELDQPSTIHWHGIRIDNAYDGVAGLTQEPVEPGQTFEYLVKAPDAGTFWYHPHNRSWEQMARGLYGVLIVEESEPVAVDRDLVMVFDDWRLDEARQIDVASLGMLHDWAHAGRLGNVLTVNGQPYLKQTVTPGERLRLRVLNTANARVLQLRFAGLAPVVLALDGQPVEPYPLADEILEIAPAQRCDLMIDMPGEAGVFKVEEVSRDPFAACELRAEGEPIARTAPLPETLRLPGNPLASALDLEGALSVDLLMEGGAMGRMGAAMLHGERKGMRELMEAGKVWSFNGIAGSHHDPALFSTALGRTVRMPIVNDTRWPHAIHLHGHHFKVLSRNGAPVAREEWRDTVLTAPGERVEIAFVADNPGKWMLHCHMLEHQAAGMMSWFEVS</sequence>
<keyword evidence="3" id="KW-0732">Signal</keyword>
<feature type="domain" description="Plastocyanin-like" evidence="5">
    <location>
        <begin position="369"/>
        <end position="471"/>
    </location>
</feature>
<dbReference type="CDD" id="cd13885">
    <property type="entry name" value="CuRO_2_CumA_like"/>
    <property type="match status" value="1"/>
</dbReference>
<dbReference type="InterPro" id="IPR045087">
    <property type="entry name" value="Cu-oxidase_fam"/>
</dbReference>
<dbReference type="PANTHER" id="PTHR11709:SF2">
    <property type="entry name" value="MULTICOPPER OXIDASE LPR1"/>
    <property type="match status" value="1"/>
</dbReference>
<dbReference type="STRING" id="538381.GCA_001696535_00049"/>
<dbReference type="CDD" id="cd13861">
    <property type="entry name" value="CuRO_1_CumA_like"/>
    <property type="match status" value="1"/>
</dbReference>
<feature type="domain" description="Plastocyanin-like" evidence="4">
    <location>
        <begin position="169"/>
        <end position="281"/>
    </location>
</feature>
<dbReference type="GO" id="GO:0051301">
    <property type="term" value="P:cell division"/>
    <property type="evidence" value="ECO:0007669"/>
    <property type="project" value="UniProtKB-KW"/>
</dbReference>
<name>A0A285SA02_9HYPH</name>
<proteinExistence type="predicted"/>
<keyword evidence="7" id="KW-0946">Virion</keyword>
<organism evidence="7 8">
    <name type="scientific">Stappia indica</name>
    <dbReference type="NCBI Taxonomy" id="538381"/>
    <lineage>
        <taxon>Bacteria</taxon>
        <taxon>Pseudomonadati</taxon>
        <taxon>Pseudomonadota</taxon>
        <taxon>Alphaproteobacteria</taxon>
        <taxon>Hyphomicrobiales</taxon>
        <taxon>Stappiaceae</taxon>
        <taxon>Stappia</taxon>
    </lineage>
</organism>
<dbReference type="InterPro" id="IPR002355">
    <property type="entry name" value="Cu_oxidase_Cu_BS"/>
</dbReference>
<keyword evidence="7" id="KW-0132">Cell division</keyword>
<reference evidence="7 8" key="1">
    <citation type="submission" date="2017-08" db="EMBL/GenBank/DDBJ databases">
        <authorList>
            <person name="de Groot N.N."/>
        </authorList>
    </citation>
    <scope>NUCLEOTIDE SEQUENCE [LARGE SCALE GENOMIC DNA]</scope>
    <source>
        <strain evidence="7 8">USBA 352</strain>
    </source>
</reference>
<dbReference type="Gene3D" id="2.60.40.420">
    <property type="entry name" value="Cupredoxins - blue copper proteins"/>
    <property type="match status" value="3"/>
</dbReference>
<dbReference type="Proteomes" id="UP000219331">
    <property type="component" value="Unassembled WGS sequence"/>
</dbReference>
<dbReference type="InterPro" id="IPR011706">
    <property type="entry name" value="Cu-oxidase_C"/>
</dbReference>
<protein>
    <submittedName>
        <fullName evidence="7">Multicopper oxidase with three cupredoxin domains (Includes cell division protein FtsP and spore coat protein CotA)</fullName>
    </submittedName>
</protein>
<evidence type="ECO:0000256" key="3">
    <source>
        <dbReference type="SAM" id="SignalP"/>
    </source>
</evidence>
<dbReference type="InterPro" id="IPR008972">
    <property type="entry name" value="Cupredoxin"/>
</dbReference>
<evidence type="ECO:0000313" key="8">
    <source>
        <dbReference type="Proteomes" id="UP000219331"/>
    </source>
</evidence>
<feature type="chain" id="PRO_5012357448" evidence="3">
    <location>
        <begin position="32"/>
        <end position="472"/>
    </location>
</feature>
<keyword evidence="7" id="KW-0131">Cell cycle</keyword>
<dbReference type="PROSITE" id="PS00080">
    <property type="entry name" value="MULTICOPPER_OXIDASE2"/>
    <property type="match status" value="1"/>
</dbReference>
<dbReference type="Pfam" id="PF07732">
    <property type="entry name" value="Cu-oxidase_3"/>
    <property type="match status" value="1"/>
</dbReference>
<dbReference type="InterPro" id="IPR001117">
    <property type="entry name" value="Cu-oxidase_2nd"/>
</dbReference>
<dbReference type="OrthoDB" id="9757546at2"/>
<dbReference type="SUPFAM" id="SSF49503">
    <property type="entry name" value="Cupredoxins"/>
    <property type="match status" value="3"/>
</dbReference>
<dbReference type="GO" id="GO:0005507">
    <property type="term" value="F:copper ion binding"/>
    <property type="evidence" value="ECO:0007669"/>
    <property type="project" value="InterPro"/>
</dbReference>
<dbReference type="InterPro" id="IPR033138">
    <property type="entry name" value="Cu_oxidase_CS"/>
</dbReference>
<keyword evidence="1" id="KW-0479">Metal-binding</keyword>
<dbReference type="Pfam" id="PF07731">
    <property type="entry name" value="Cu-oxidase_2"/>
    <property type="match status" value="1"/>
</dbReference>
<evidence type="ECO:0000259" key="6">
    <source>
        <dbReference type="Pfam" id="PF07732"/>
    </source>
</evidence>
<evidence type="ECO:0000259" key="5">
    <source>
        <dbReference type="Pfam" id="PF07731"/>
    </source>
</evidence>
<dbReference type="RefSeq" id="WP_097174691.1">
    <property type="nucleotide sequence ID" value="NZ_OBML01000004.1"/>
</dbReference>
<dbReference type="EMBL" id="OBML01000004">
    <property type="protein sequence ID" value="SOC04221.1"/>
    <property type="molecule type" value="Genomic_DNA"/>
</dbReference>
<keyword evidence="7" id="KW-0167">Capsid protein</keyword>
<dbReference type="AlphaFoldDB" id="A0A285SA02"/>
<evidence type="ECO:0000256" key="2">
    <source>
        <dbReference type="ARBA" id="ARBA00023002"/>
    </source>
</evidence>
<keyword evidence="8" id="KW-1185">Reference proteome</keyword>
<feature type="signal peptide" evidence="3">
    <location>
        <begin position="1"/>
        <end position="31"/>
    </location>
</feature>
<gene>
    <name evidence="7" type="ORF">SAMN05421512_104345</name>
</gene>